<keyword evidence="8" id="KW-0479">Metal-binding</keyword>
<evidence type="ECO:0000256" key="3">
    <source>
        <dbReference type="ARBA" id="ARBA00006014"/>
    </source>
</evidence>
<reference evidence="13 14" key="1">
    <citation type="submission" date="2024-04" db="EMBL/GenBank/DDBJ databases">
        <authorList>
            <consortium name="Genoscope - CEA"/>
            <person name="William W."/>
        </authorList>
    </citation>
    <scope>NUCLEOTIDE SEQUENCE [LARGE SCALE GENOMIC DNA]</scope>
</reference>
<dbReference type="FunFam" id="3.40.630.10:FF:000029">
    <property type="entry name" value="Glutaminyl-peptide cyclotransferase"/>
    <property type="match status" value="1"/>
</dbReference>
<keyword evidence="7" id="KW-0808">Transferase</keyword>
<comment type="similarity">
    <text evidence="3">Belongs to the glutaminyl-peptide cyclotransferase family.</text>
</comment>
<name>A0AAV2I0J0_LYMST</name>
<evidence type="ECO:0000259" key="12">
    <source>
        <dbReference type="Pfam" id="PF04389"/>
    </source>
</evidence>
<dbReference type="InterPro" id="IPR040234">
    <property type="entry name" value="QC/QCL"/>
</dbReference>
<sequence length="363" mass="41972">MKNLFKMQFYNQLFLVITTCLFLTFTVSQSKKVKRSLRWVTSDHALRYLTTEMSTMEDFKSSILKPMLIERVSGTEGNLKVQRHITSFLRNLGWSVEEDKFKDSTPYGDKEFTNIIATFDSTKPRKVILACHFDSKYFEKGKFVAATDSAVPCAVLLETARQLDCLLKKGSKEKSSVSDVTLQLIFFDGEEAFKEWRSTDSLYGARHLAEKWGGEKLGNNPEETKLKAIREFILLDLIGTTDTQFMQQFTTTSELYKNLVKTENHLRQNGYLTNEHPQKIFTDREGFGGIEDDHKPFLERGVDILHLISTPFPSVWHKMEDDFAHLDFNLIDDFSRIFRVFISNLLHLIPEAPSCRKKTQTEL</sequence>
<keyword evidence="10" id="KW-1015">Disulfide bond</keyword>
<accession>A0AAV2I0J0</accession>
<keyword evidence="14" id="KW-1185">Reference proteome</keyword>
<dbReference type="PANTHER" id="PTHR12283">
    <property type="entry name" value="GLUTAMINYL-PEPTIDE CYCLOTRANSFERASE"/>
    <property type="match status" value="1"/>
</dbReference>
<evidence type="ECO:0000256" key="4">
    <source>
        <dbReference type="ARBA" id="ARBA00012012"/>
    </source>
</evidence>
<dbReference type="Proteomes" id="UP001497497">
    <property type="component" value="Unassembled WGS sequence"/>
</dbReference>
<evidence type="ECO:0000256" key="7">
    <source>
        <dbReference type="ARBA" id="ARBA00022679"/>
    </source>
</evidence>
<gene>
    <name evidence="13" type="ORF">GSLYS_00013220001</name>
</gene>
<dbReference type="GO" id="GO:0008270">
    <property type="term" value="F:zinc ion binding"/>
    <property type="evidence" value="ECO:0007669"/>
    <property type="project" value="TreeGrafter"/>
</dbReference>
<evidence type="ECO:0000256" key="10">
    <source>
        <dbReference type="ARBA" id="ARBA00023157"/>
    </source>
</evidence>
<dbReference type="EMBL" id="CAXITT010000339">
    <property type="protein sequence ID" value="CAL1539422.1"/>
    <property type="molecule type" value="Genomic_DNA"/>
</dbReference>
<keyword evidence="6" id="KW-0964">Secreted</keyword>
<keyword evidence="9" id="KW-0862">Zinc</keyword>
<evidence type="ECO:0000313" key="13">
    <source>
        <dbReference type="EMBL" id="CAL1539422.1"/>
    </source>
</evidence>
<comment type="caution">
    <text evidence="13">The sequence shown here is derived from an EMBL/GenBank/DDBJ whole genome shotgun (WGS) entry which is preliminary data.</text>
</comment>
<dbReference type="Pfam" id="PF04389">
    <property type="entry name" value="Peptidase_M28"/>
    <property type="match status" value="1"/>
</dbReference>
<dbReference type="PANTHER" id="PTHR12283:SF6">
    <property type="entry name" value="GLUTAMINYL-PEPTIDE CYCLOTRANSFERASE-RELATED"/>
    <property type="match status" value="1"/>
</dbReference>
<evidence type="ECO:0000256" key="6">
    <source>
        <dbReference type="ARBA" id="ARBA00022525"/>
    </source>
</evidence>
<evidence type="ECO:0000313" key="14">
    <source>
        <dbReference type="Proteomes" id="UP001497497"/>
    </source>
</evidence>
<protein>
    <recommendedName>
        <fullName evidence="5">Glutaminyl-peptide cyclotransferase</fullName>
        <ecNumber evidence="4">2.3.2.5</ecNumber>
    </recommendedName>
</protein>
<keyword evidence="11" id="KW-0012">Acyltransferase</keyword>
<evidence type="ECO:0000256" key="11">
    <source>
        <dbReference type="ARBA" id="ARBA00023315"/>
    </source>
</evidence>
<dbReference type="InterPro" id="IPR007484">
    <property type="entry name" value="Peptidase_M28"/>
</dbReference>
<dbReference type="GO" id="GO:0005576">
    <property type="term" value="C:extracellular region"/>
    <property type="evidence" value="ECO:0007669"/>
    <property type="project" value="UniProtKB-SubCell"/>
</dbReference>
<evidence type="ECO:0000256" key="2">
    <source>
        <dbReference type="ARBA" id="ARBA00004613"/>
    </source>
</evidence>
<proteinExistence type="inferred from homology"/>
<evidence type="ECO:0000256" key="1">
    <source>
        <dbReference type="ARBA" id="ARBA00000001"/>
    </source>
</evidence>
<dbReference type="CDD" id="cd03880">
    <property type="entry name" value="M28_QC_like"/>
    <property type="match status" value="1"/>
</dbReference>
<dbReference type="EC" id="2.3.2.5" evidence="4"/>
<organism evidence="13 14">
    <name type="scientific">Lymnaea stagnalis</name>
    <name type="common">Great pond snail</name>
    <name type="synonym">Helix stagnalis</name>
    <dbReference type="NCBI Taxonomy" id="6523"/>
    <lineage>
        <taxon>Eukaryota</taxon>
        <taxon>Metazoa</taxon>
        <taxon>Spiralia</taxon>
        <taxon>Lophotrochozoa</taxon>
        <taxon>Mollusca</taxon>
        <taxon>Gastropoda</taxon>
        <taxon>Heterobranchia</taxon>
        <taxon>Euthyneura</taxon>
        <taxon>Panpulmonata</taxon>
        <taxon>Hygrophila</taxon>
        <taxon>Lymnaeoidea</taxon>
        <taxon>Lymnaeidae</taxon>
        <taxon>Lymnaea</taxon>
    </lineage>
</organism>
<comment type="catalytic activity">
    <reaction evidence="1">
        <text>N-terminal L-glutaminyl-[peptide] = N-terminal 5-oxo-L-prolyl-[peptide] + NH4(+)</text>
        <dbReference type="Rhea" id="RHEA:23652"/>
        <dbReference type="Rhea" id="RHEA-COMP:11736"/>
        <dbReference type="Rhea" id="RHEA-COMP:11846"/>
        <dbReference type="ChEBI" id="CHEBI:28938"/>
        <dbReference type="ChEBI" id="CHEBI:64722"/>
        <dbReference type="ChEBI" id="CHEBI:87215"/>
        <dbReference type="EC" id="2.3.2.5"/>
    </reaction>
</comment>
<dbReference type="GO" id="GO:0016603">
    <property type="term" value="F:glutaminyl-peptide cyclotransferase activity"/>
    <property type="evidence" value="ECO:0007669"/>
    <property type="project" value="UniProtKB-EC"/>
</dbReference>
<dbReference type="AlphaFoldDB" id="A0AAV2I0J0"/>
<evidence type="ECO:0000256" key="8">
    <source>
        <dbReference type="ARBA" id="ARBA00022723"/>
    </source>
</evidence>
<evidence type="ECO:0000256" key="9">
    <source>
        <dbReference type="ARBA" id="ARBA00022833"/>
    </source>
</evidence>
<dbReference type="SUPFAM" id="SSF53187">
    <property type="entry name" value="Zn-dependent exopeptidases"/>
    <property type="match status" value="1"/>
</dbReference>
<dbReference type="Gene3D" id="3.40.630.10">
    <property type="entry name" value="Zn peptidases"/>
    <property type="match status" value="1"/>
</dbReference>
<feature type="domain" description="Peptidase M28" evidence="12">
    <location>
        <begin position="114"/>
        <end position="340"/>
    </location>
</feature>
<evidence type="ECO:0000256" key="5">
    <source>
        <dbReference type="ARBA" id="ARBA00016861"/>
    </source>
</evidence>
<dbReference type="InterPro" id="IPR037457">
    <property type="entry name" value="M28_QC"/>
</dbReference>
<comment type="subcellular location">
    <subcellularLocation>
        <location evidence="2">Secreted</location>
    </subcellularLocation>
</comment>